<reference evidence="10 11" key="1">
    <citation type="submission" date="2024-04" db="EMBL/GenBank/DDBJ databases">
        <authorList>
            <consortium name="Genoscope - CEA"/>
            <person name="William W."/>
        </authorList>
    </citation>
    <scope>NUCLEOTIDE SEQUENCE [LARGE SCALE GENOMIC DNA]</scope>
</reference>
<dbReference type="InterPro" id="IPR022357">
    <property type="entry name" value="MIP_CS"/>
</dbReference>
<evidence type="ECO:0000256" key="8">
    <source>
        <dbReference type="RuleBase" id="RU000477"/>
    </source>
</evidence>
<keyword evidence="6 9" id="KW-1133">Transmembrane helix</keyword>
<name>A0AAV2HWQ4_LYMST</name>
<evidence type="ECO:0000313" key="11">
    <source>
        <dbReference type="Proteomes" id="UP001497497"/>
    </source>
</evidence>
<dbReference type="Pfam" id="PF00230">
    <property type="entry name" value="MIP"/>
    <property type="match status" value="1"/>
</dbReference>
<keyword evidence="3 8" id="KW-0813">Transport</keyword>
<gene>
    <name evidence="10" type="ORF">GSLYS_00012420001</name>
</gene>
<dbReference type="InterPro" id="IPR000425">
    <property type="entry name" value="MIP"/>
</dbReference>
<dbReference type="SUPFAM" id="SSF81338">
    <property type="entry name" value="Aquaporin-like"/>
    <property type="match status" value="1"/>
</dbReference>
<accession>A0AAV2HWQ4</accession>
<comment type="subcellular location">
    <subcellularLocation>
        <location evidence="1">Cell membrane</location>
        <topology evidence="1">Multi-pass membrane protein</topology>
    </subcellularLocation>
</comment>
<keyword evidence="5 8" id="KW-0812">Transmembrane</keyword>
<dbReference type="InterPro" id="IPR023271">
    <property type="entry name" value="Aquaporin-like"/>
</dbReference>
<comment type="similarity">
    <text evidence="2 8">Belongs to the MIP/aquaporin (TC 1.A.8) family.</text>
</comment>
<dbReference type="NCBIfam" id="TIGR00861">
    <property type="entry name" value="MIP"/>
    <property type="match status" value="1"/>
</dbReference>
<dbReference type="PROSITE" id="PS00221">
    <property type="entry name" value="MIP"/>
    <property type="match status" value="1"/>
</dbReference>
<feature type="non-terminal residue" evidence="10">
    <location>
        <position position="1"/>
    </location>
</feature>
<dbReference type="GO" id="GO:0005886">
    <property type="term" value="C:plasma membrane"/>
    <property type="evidence" value="ECO:0007669"/>
    <property type="project" value="UniProtKB-SubCell"/>
</dbReference>
<keyword evidence="7 9" id="KW-0472">Membrane</keyword>
<feature type="transmembrane region" description="Helical" evidence="9">
    <location>
        <begin position="145"/>
        <end position="165"/>
    </location>
</feature>
<dbReference type="GO" id="GO:0015250">
    <property type="term" value="F:water channel activity"/>
    <property type="evidence" value="ECO:0007669"/>
    <property type="project" value="TreeGrafter"/>
</dbReference>
<dbReference type="PANTHER" id="PTHR19139:SF199">
    <property type="entry name" value="MIP17260P"/>
    <property type="match status" value="1"/>
</dbReference>
<dbReference type="AlphaFoldDB" id="A0AAV2HWQ4"/>
<evidence type="ECO:0000256" key="5">
    <source>
        <dbReference type="ARBA" id="ARBA00022692"/>
    </source>
</evidence>
<proteinExistence type="inferred from homology"/>
<organism evidence="10 11">
    <name type="scientific">Lymnaea stagnalis</name>
    <name type="common">Great pond snail</name>
    <name type="synonym">Helix stagnalis</name>
    <dbReference type="NCBI Taxonomy" id="6523"/>
    <lineage>
        <taxon>Eukaryota</taxon>
        <taxon>Metazoa</taxon>
        <taxon>Spiralia</taxon>
        <taxon>Lophotrochozoa</taxon>
        <taxon>Mollusca</taxon>
        <taxon>Gastropoda</taxon>
        <taxon>Heterobranchia</taxon>
        <taxon>Euthyneura</taxon>
        <taxon>Panpulmonata</taxon>
        <taxon>Hygrophila</taxon>
        <taxon>Lymnaeoidea</taxon>
        <taxon>Lymnaeidae</taxon>
        <taxon>Lymnaea</taxon>
    </lineage>
</organism>
<evidence type="ECO:0000256" key="2">
    <source>
        <dbReference type="ARBA" id="ARBA00006175"/>
    </source>
</evidence>
<sequence length="190" mass="19923">TSSSTAITLLGCGTWISWQGQGPDVVRVALTFGLAVATVVWIFSHISGGHVNPAVTIAALFTRRVSIIRGILYIVAQVVGGIVGAGILYGLTPSVKQGNLGSNVLNVNVSAAQGFGVELIVTFVYVLAVFSSLDDKRTDLRGSSPLTIGLAVVVCHLFAIPYTGASLNPARSFGPALIMDVWENHWVSTE</sequence>
<feature type="transmembrane region" description="Helical" evidence="9">
    <location>
        <begin position="111"/>
        <end position="133"/>
    </location>
</feature>
<dbReference type="PANTHER" id="PTHR19139">
    <property type="entry name" value="AQUAPORIN TRANSPORTER"/>
    <property type="match status" value="1"/>
</dbReference>
<evidence type="ECO:0000256" key="9">
    <source>
        <dbReference type="SAM" id="Phobius"/>
    </source>
</evidence>
<dbReference type="Proteomes" id="UP001497497">
    <property type="component" value="Unassembled WGS sequence"/>
</dbReference>
<comment type="caution">
    <text evidence="10">The sequence shown here is derived from an EMBL/GenBank/DDBJ whole genome shotgun (WGS) entry which is preliminary data.</text>
</comment>
<feature type="transmembrane region" description="Helical" evidence="9">
    <location>
        <begin position="25"/>
        <end position="43"/>
    </location>
</feature>
<evidence type="ECO:0000256" key="4">
    <source>
        <dbReference type="ARBA" id="ARBA00022475"/>
    </source>
</evidence>
<dbReference type="InterPro" id="IPR034294">
    <property type="entry name" value="Aquaporin_transptr"/>
</dbReference>
<evidence type="ECO:0000256" key="1">
    <source>
        <dbReference type="ARBA" id="ARBA00004651"/>
    </source>
</evidence>
<dbReference type="PRINTS" id="PR00783">
    <property type="entry name" value="MINTRINSICP"/>
</dbReference>
<keyword evidence="4" id="KW-1003">Cell membrane</keyword>
<evidence type="ECO:0000256" key="6">
    <source>
        <dbReference type="ARBA" id="ARBA00022989"/>
    </source>
</evidence>
<evidence type="ECO:0000256" key="7">
    <source>
        <dbReference type="ARBA" id="ARBA00023136"/>
    </source>
</evidence>
<dbReference type="Gene3D" id="1.20.1080.10">
    <property type="entry name" value="Glycerol uptake facilitator protein"/>
    <property type="match status" value="1"/>
</dbReference>
<evidence type="ECO:0008006" key="12">
    <source>
        <dbReference type="Google" id="ProtNLM"/>
    </source>
</evidence>
<feature type="transmembrane region" description="Helical" evidence="9">
    <location>
        <begin position="71"/>
        <end position="91"/>
    </location>
</feature>
<dbReference type="EMBL" id="CAXITT010000306">
    <property type="protein sequence ID" value="CAL1538599.1"/>
    <property type="molecule type" value="Genomic_DNA"/>
</dbReference>
<protein>
    <recommendedName>
        <fullName evidence="12">Aquaporin</fullName>
    </recommendedName>
</protein>
<evidence type="ECO:0000256" key="3">
    <source>
        <dbReference type="ARBA" id="ARBA00022448"/>
    </source>
</evidence>
<keyword evidence="11" id="KW-1185">Reference proteome</keyword>
<evidence type="ECO:0000313" key="10">
    <source>
        <dbReference type="EMBL" id="CAL1538599.1"/>
    </source>
</evidence>